<dbReference type="STRING" id="913774.A0A0C3I3P2"/>
<name>A0A0C3I3P2_OIDMZ</name>
<proteinExistence type="inferred from homology"/>
<dbReference type="Gene3D" id="3.40.50.720">
    <property type="entry name" value="NAD(P)-binding Rossmann-like Domain"/>
    <property type="match status" value="1"/>
</dbReference>
<dbReference type="AlphaFoldDB" id="A0A0C3I3P2"/>
<sequence length="339" mass="35884">MVSNSAAWITAARAYPFEVKPAPLGVPEDNQILIKNHAIAINPVDGKIQSENLFSLKMPTILGLDVAGEVVAVGPRVARFKKGDRVTGLGAGFRTGRGEEKAFQAYTILESDMACKIPDNISFENAVVLPLGVSTAASALFNSDFFNLQLANFPPQNPIGKTLLVWGGALSVGSNAIQLAVAAGYEVITTASEKNHGYVKMLGASQVFDYNSPTVVSDLVSAFDGKTSLGVFDAIGEGAWTRPLEFLQNMVGGTKFMTTVTPGYPNPEGIVIKLTQALSIKGNGVGKAVWEDFLQKALDAGAYITAPEPLIAGKGLESLQDAVDLERRGTSARKIVVQL</sequence>
<reference evidence="4 5" key="1">
    <citation type="submission" date="2014-04" db="EMBL/GenBank/DDBJ databases">
        <authorList>
            <consortium name="DOE Joint Genome Institute"/>
            <person name="Kuo A."/>
            <person name="Martino E."/>
            <person name="Perotto S."/>
            <person name="Kohler A."/>
            <person name="Nagy L.G."/>
            <person name="Floudas D."/>
            <person name="Copeland A."/>
            <person name="Barry K.W."/>
            <person name="Cichocki N."/>
            <person name="Veneault-Fourrey C."/>
            <person name="LaButti K."/>
            <person name="Lindquist E.A."/>
            <person name="Lipzen A."/>
            <person name="Lundell T."/>
            <person name="Morin E."/>
            <person name="Murat C."/>
            <person name="Sun H."/>
            <person name="Tunlid A."/>
            <person name="Henrissat B."/>
            <person name="Grigoriev I.V."/>
            <person name="Hibbett D.S."/>
            <person name="Martin F."/>
            <person name="Nordberg H.P."/>
            <person name="Cantor M.N."/>
            <person name="Hua S.X."/>
        </authorList>
    </citation>
    <scope>NUCLEOTIDE SEQUENCE [LARGE SCALE GENOMIC DNA]</scope>
    <source>
        <strain evidence="4 5">Zn</strain>
    </source>
</reference>
<evidence type="ECO:0000256" key="2">
    <source>
        <dbReference type="ARBA" id="ARBA00023002"/>
    </source>
</evidence>
<dbReference type="InParanoid" id="A0A0C3I3P2"/>
<dbReference type="PANTHER" id="PTHR45348">
    <property type="entry name" value="HYPOTHETICAL OXIDOREDUCTASE (EUROFUNG)"/>
    <property type="match status" value="1"/>
</dbReference>
<dbReference type="InterPro" id="IPR011032">
    <property type="entry name" value="GroES-like_sf"/>
</dbReference>
<feature type="domain" description="Enoyl reductase (ER)" evidence="3">
    <location>
        <begin position="12"/>
        <end position="337"/>
    </location>
</feature>
<reference evidence="5" key="2">
    <citation type="submission" date="2015-01" db="EMBL/GenBank/DDBJ databases">
        <title>Evolutionary Origins and Diversification of the Mycorrhizal Mutualists.</title>
        <authorList>
            <consortium name="DOE Joint Genome Institute"/>
            <consortium name="Mycorrhizal Genomics Consortium"/>
            <person name="Kohler A."/>
            <person name="Kuo A."/>
            <person name="Nagy L.G."/>
            <person name="Floudas D."/>
            <person name="Copeland A."/>
            <person name="Barry K.W."/>
            <person name="Cichocki N."/>
            <person name="Veneault-Fourrey C."/>
            <person name="LaButti K."/>
            <person name="Lindquist E.A."/>
            <person name="Lipzen A."/>
            <person name="Lundell T."/>
            <person name="Morin E."/>
            <person name="Murat C."/>
            <person name="Riley R."/>
            <person name="Ohm R."/>
            <person name="Sun H."/>
            <person name="Tunlid A."/>
            <person name="Henrissat B."/>
            <person name="Grigoriev I.V."/>
            <person name="Hibbett D.S."/>
            <person name="Martin F."/>
        </authorList>
    </citation>
    <scope>NUCLEOTIDE SEQUENCE [LARGE SCALE GENOMIC DNA]</scope>
    <source>
        <strain evidence="5">Zn</strain>
    </source>
</reference>
<dbReference type="GO" id="GO:0016651">
    <property type="term" value="F:oxidoreductase activity, acting on NAD(P)H"/>
    <property type="evidence" value="ECO:0007669"/>
    <property type="project" value="InterPro"/>
</dbReference>
<dbReference type="FunCoup" id="A0A0C3I3P2">
    <property type="interactions" value="172"/>
</dbReference>
<accession>A0A0C3I3P2</accession>
<dbReference type="InterPro" id="IPR013149">
    <property type="entry name" value="ADH-like_C"/>
</dbReference>
<dbReference type="EMBL" id="KN832870">
    <property type="protein sequence ID" value="KIN09007.1"/>
    <property type="molecule type" value="Genomic_DNA"/>
</dbReference>
<dbReference type="Gene3D" id="3.90.180.10">
    <property type="entry name" value="Medium-chain alcohol dehydrogenases, catalytic domain"/>
    <property type="match status" value="1"/>
</dbReference>
<gene>
    <name evidence="4" type="ORF">OIDMADRAFT_23737</name>
</gene>
<organism evidence="4 5">
    <name type="scientific">Oidiodendron maius (strain Zn)</name>
    <dbReference type="NCBI Taxonomy" id="913774"/>
    <lineage>
        <taxon>Eukaryota</taxon>
        <taxon>Fungi</taxon>
        <taxon>Dikarya</taxon>
        <taxon>Ascomycota</taxon>
        <taxon>Pezizomycotina</taxon>
        <taxon>Leotiomycetes</taxon>
        <taxon>Leotiomycetes incertae sedis</taxon>
        <taxon>Myxotrichaceae</taxon>
        <taxon>Oidiodendron</taxon>
    </lineage>
</organism>
<evidence type="ECO:0000256" key="1">
    <source>
        <dbReference type="ARBA" id="ARBA00008072"/>
    </source>
</evidence>
<evidence type="ECO:0000313" key="5">
    <source>
        <dbReference type="Proteomes" id="UP000054321"/>
    </source>
</evidence>
<comment type="similarity">
    <text evidence="1">Belongs to the zinc-containing alcohol dehydrogenase family.</text>
</comment>
<dbReference type="SUPFAM" id="SSF50129">
    <property type="entry name" value="GroES-like"/>
    <property type="match status" value="1"/>
</dbReference>
<protein>
    <recommendedName>
        <fullName evidence="3">Enoyl reductase (ER) domain-containing protein</fullName>
    </recommendedName>
</protein>
<dbReference type="InterPro" id="IPR047122">
    <property type="entry name" value="Trans-enoyl_RdTase-like"/>
</dbReference>
<dbReference type="SUPFAM" id="SSF51735">
    <property type="entry name" value="NAD(P)-binding Rossmann-fold domains"/>
    <property type="match status" value="1"/>
</dbReference>
<dbReference type="OrthoDB" id="48317at2759"/>
<evidence type="ECO:0000259" key="3">
    <source>
        <dbReference type="SMART" id="SM00829"/>
    </source>
</evidence>
<keyword evidence="2" id="KW-0560">Oxidoreductase</keyword>
<dbReference type="InterPro" id="IPR036291">
    <property type="entry name" value="NAD(P)-bd_dom_sf"/>
</dbReference>
<dbReference type="InterPro" id="IPR020843">
    <property type="entry name" value="ER"/>
</dbReference>
<dbReference type="CDD" id="cd08249">
    <property type="entry name" value="enoyl_reductase_like"/>
    <property type="match status" value="1"/>
</dbReference>
<dbReference type="PANTHER" id="PTHR45348:SF2">
    <property type="entry name" value="ZINC-TYPE ALCOHOL DEHYDROGENASE-LIKE PROTEIN C2E1P3.01"/>
    <property type="match status" value="1"/>
</dbReference>
<keyword evidence="5" id="KW-1185">Reference proteome</keyword>
<dbReference type="Pfam" id="PF08240">
    <property type="entry name" value="ADH_N"/>
    <property type="match status" value="1"/>
</dbReference>
<dbReference type="SMART" id="SM00829">
    <property type="entry name" value="PKS_ER"/>
    <property type="match status" value="1"/>
</dbReference>
<dbReference type="Proteomes" id="UP000054321">
    <property type="component" value="Unassembled WGS sequence"/>
</dbReference>
<evidence type="ECO:0000313" key="4">
    <source>
        <dbReference type="EMBL" id="KIN09007.1"/>
    </source>
</evidence>
<dbReference type="InterPro" id="IPR013154">
    <property type="entry name" value="ADH-like_N"/>
</dbReference>
<dbReference type="HOGENOM" id="CLU_026673_16_5_1"/>
<dbReference type="Pfam" id="PF00107">
    <property type="entry name" value="ADH_zinc_N"/>
    <property type="match status" value="1"/>
</dbReference>